<feature type="domain" description="VOC" evidence="1">
    <location>
        <begin position="13"/>
        <end position="127"/>
    </location>
</feature>
<dbReference type="Proteomes" id="UP001501444">
    <property type="component" value="Unassembled WGS sequence"/>
</dbReference>
<evidence type="ECO:0000313" key="2">
    <source>
        <dbReference type="EMBL" id="GAA2396443.1"/>
    </source>
</evidence>
<dbReference type="PROSITE" id="PS51819">
    <property type="entry name" value="VOC"/>
    <property type="match status" value="1"/>
</dbReference>
<keyword evidence="3" id="KW-1185">Reference proteome</keyword>
<dbReference type="PANTHER" id="PTHR39175:SF1">
    <property type="entry name" value="FAMILY PROTEIN, PUTATIVE (AFU_ORTHOLOGUE AFUA_3G15060)-RELATED"/>
    <property type="match status" value="1"/>
</dbReference>
<dbReference type="InterPro" id="IPR037523">
    <property type="entry name" value="VOC_core"/>
</dbReference>
<dbReference type="EMBL" id="BAAARV010000145">
    <property type="protein sequence ID" value="GAA2396443.1"/>
    <property type="molecule type" value="Genomic_DNA"/>
</dbReference>
<accession>A0ABN3I741</accession>
<comment type="caution">
    <text evidence="2">The sequence shown here is derived from an EMBL/GenBank/DDBJ whole genome shotgun (WGS) entry which is preliminary data.</text>
</comment>
<proteinExistence type="predicted"/>
<dbReference type="PANTHER" id="PTHR39175">
    <property type="entry name" value="FAMILY PROTEIN, PUTATIVE (AFU_ORTHOLOGUE AFUA_3G15060)-RELATED"/>
    <property type="match status" value="1"/>
</dbReference>
<organism evidence="2 3">
    <name type="scientific">Dactylosporangium salmoneum</name>
    <dbReference type="NCBI Taxonomy" id="53361"/>
    <lineage>
        <taxon>Bacteria</taxon>
        <taxon>Bacillati</taxon>
        <taxon>Actinomycetota</taxon>
        <taxon>Actinomycetes</taxon>
        <taxon>Micromonosporales</taxon>
        <taxon>Micromonosporaceae</taxon>
        <taxon>Dactylosporangium</taxon>
    </lineage>
</organism>
<reference evidence="2 3" key="1">
    <citation type="journal article" date="2019" name="Int. J. Syst. Evol. Microbiol.">
        <title>The Global Catalogue of Microorganisms (GCM) 10K type strain sequencing project: providing services to taxonomists for standard genome sequencing and annotation.</title>
        <authorList>
            <consortium name="The Broad Institute Genomics Platform"/>
            <consortium name="The Broad Institute Genome Sequencing Center for Infectious Disease"/>
            <person name="Wu L."/>
            <person name="Ma J."/>
        </authorList>
    </citation>
    <scope>NUCLEOTIDE SEQUENCE [LARGE SCALE GENOMIC DNA]</scope>
    <source>
        <strain evidence="2 3">JCM 3272</strain>
    </source>
</reference>
<name>A0ABN3I741_9ACTN</name>
<gene>
    <name evidence="2" type="ORF">GCM10010170_112250</name>
</gene>
<evidence type="ECO:0000259" key="1">
    <source>
        <dbReference type="PROSITE" id="PS51819"/>
    </source>
</evidence>
<sequence length="131" mass="14487">MSTKEEPQYSFNGLHHTQLAIPPGAEDQIRAFYGGILGMVELEKPPVLAARGGCWFRGGALELHFGVEKEFVAARKAHPGLLISGIDALAKHLTESGVDVNWDDTFPGHRRFYAFDPLGNRLEFLEPEPTD</sequence>
<dbReference type="Gene3D" id="3.10.180.10">
    <property type="entry name" value="2,3-Dihydroxybiphenyl 1,2-Dioxygenase, domain 1"/>
    <property type="match status" value="1"/>
</dbReference>
<dbReference type="RefSeq" id="WP_344621013.1">
    <property type="nucleotide sequence ID" value="NZ_BAAARV010000145.1"/>
</dbReference>
<dbReference type="SUPFAM" id="SSF54593">
    <property type="entry name" value="Glyoxalase/Bleomycin resistance protein/Dihydroxybiphenyl dioxygenase"/>
    <property type="match status" value="1"/>
</dbReference>
<dbReference type="InterPro" id="IPR029068">
    <property type="entry name" value="Glyas_Bleomycin-R_OHBP_Dase"/>
</dbReference>
<protein>
    <submittedName>
        <fullName evidence="2">VOC family protein</fullName>
    </submittedName>
</protein>
<evidence type="ECO:0000313" key="3">
    <source>
        <dbReference type="Proteomes" id="UP001501444"/>
    </source>
</evidence>